<keyword evidence="2" id="KW-0472">Membrane</keyword>
<gene>
    <name evidence="3" type="ORF">FR943_12860</name>
</gene>
<dbReference type="Proteomes" id="UP000812982">
    <property type="component" value="Unassembled WGS sequence"/>
</dbReference>
<keyword evidence="2" id="KW-0812">Transmembrane</keyword>
<evidence type="ECO:0000256" key="1">
    <source>
        <dbReference type="SAM" id="MobiDB-lite"/>
    </source>
</evidence>
<feature type="region of interest" description="Disordered" evidence="1">
    <location>
        <begin position="248"/>
        <end position="271"/>
    </location>
</feature>
<sequence>MVADGAPQAHSREYSLPRFSTVEKHGRITVPVSEPSETLRLFAVLSFVLWMVVTVWAAFCFHALSHPPPPPPWQFMAMLLATFAPAIVTDILADEARRTFGQHRTGTQIALLTALAGVAFGLLEAALWLRGTTGGILALLSIGCTAVAAIATGAAWRGIRYTRARQDRLAALRRHGVRSPGELRNVNFLDRWTADDPQFSVTVAFESPTGRRAVTANMIAHHSRVPLPGAAVVVFSAPRDASDDVLIELDPDRPARLDRDPSRRYRKPTGS</sequence>
<name>A0ABS6KMI8_9MYCO</name>
<comment type="caution">
    <text evidence="3">The sequence shown here is derived from an EMBL/GenBank/DDBJ whole genome shotgun (WGS) entry which is preliminary data.</text>
</comment>
<protein>
    <submittedName>
        <fullName evidence="3">Uncharacterized protein</fullName>
    </submittedName>
</protein>
<evidence type="ECO:0000313" key="3">
    <source>
        <dbReference type="EMBL" id="MBU9764735.1"/>
    </source>
</evidence>
<proteinExistence type="predicted"/>
<keyword evidence="4" id="KW-1185">Reference proteome</keyword>
<organism evidence="3 4">
    <name type="scientific">[Mycobacterium] fortunisiensis</name>
    <dbReference type="NCBI Taxonomy" id="2600579"/>
    <lineage>
        <taxon>Bacteria</taxon>
        <taxon>Bacillati</taxon>
        <taxon>Actinomycetota</taxon>
        <taxon>Actinomycetes</taxon>
        <taxon>Mycobacteriales</taxon>
        <taxon>Mycobacteriaceae</taxon>
        <taxon>Mycolicibacterium</taxon>
    </lineage>
</organism>
<feature type="transmembrane region" description="Helical" evidence="2">
    <location>
        <begin position="41"/>
        <end position="65"/>
    </location>
</feature>
<feature type="compositionally biased region" description="Basic and acidic residues" evidence="1">
    <location>
        <begin position="250"/>
        <end position="263"/>
    </location>
</feature>
<evidence type="ECO:0000256" key="2">
    <source>
        <dbReference type="SAM" id="Phobius"/>
    </source>
</evidence>
<reference evidence="3 4" key="1">
    <citation type="journal article" date="2021" name="Sci. Rep.">
        <title>Phenotypic and genomic hallmarks of a novel, potentially pathogenic rapidly growing Mycobacterium species related to the Mycobacterium fortuitum complex.</title>
        <authorList>
            <person name="Gharbi R."/>
            <person name="Khanna V."/>
            <person name="Frigui W."/>
            <person name="Mhenni B."/>
            <person name="Brosch R."/>
            <person name="Mardassi H."/>
        </authorList>
    </citation>
    <scope>NUCLEOTIDE SEQUENCE [LARGE SCALE GENOMIC DNA]</scope>
    <source>
        <strain evidence="3 4">TNTM28</strain>
    </source>
</reference>
<evidence type="ECO:0000313" key="4">
    <source>
        <dbReference type="Proteomes" id="UP000812982"/>
    </source>
</evidence>
<dbReference type="EMBL" id="VOMB01000016">
    <property type="protein sequence ID" value="MBU9764735.1"/>
    <property type="molecule type" value="Genomic_DNA"/>
</dbReference>
<dbReference type="RefSeq" id="WP_217157534.1">
    <property type="nucleotide sequence ID" value="NZ_VOMB01000016.1"/>
</dbReference>
<feature type="transmembrane region" description="Helical" evidence="2">
    <location>
        <begin position="135"/>
        <end position="156"/>
    </location>
</feature>
<accession>A0ABS6KMI8</accession>
<feature type="transmembrane region" description="Helical" evidence="2">
    <location>
        <begin position="109"/>
        <end position="129"/>
    </location>
</feature>
<feature type="transmembrane region" description="Helical" evidence="2">
    <location>
        <begin position="71"/>
        <end position="88"/>
    </location>
</feature>
<keyword evidence="2" id="KW-1133">Transmembrane helix</keyword>